<accession>A0ABY4V8B7</accession>
<reference evidence="1" key="1">
    <citation type="submission" date="2022-02" db="EMBL/GenBank/DDBJ databases">
        <title>Coral-associated bacteria.</title>
        <authorList>
            <person name="Tang K."/>
            <person name="Wang X."/>
        </authorList>
    </citation>
    <scope>NUCLEOTIDE SEQUENCE</scope>
    <source>
        <strain evidence="1">SCSIO 43006</strain>
    </source>
</reference>
<protein>
    <submittedName>
        <fullName evidence="1">Uncharacterized protein</fullName>
    </submittedName>
</protein>
<dbReference type="Proteomes" id="UP001055658">
    <property type="component" value="Chromosome"/>
</dbReference>
<name>A0ABY4V8B7_9GAMM</name>
<dbReference type="EMBL" id="CP092418">
    <property type="protein sequence ID" value="USD20493.1"/>
    <property type="molecule type" value="Genomic_DNA"/>
</dbReference>
<evidence type="ECO:0000313" key="1">
    <source>
        <dbReference type="EMBL" id="USD20493.1"/>
    </source>
</evidence>
<sequence length="106" mass="11793">MGIAKVNGSGSIDGEGFKWLVEDNNCQISDPQLIGLRNGRYLLGYAKFQCISDNLKFDRINSPNSLRLLVPKAYYVLEIDSDLNILEGSVQLPAMVGDRCIQVMVR</sequence>
<proteinExistence type="predicted"/>
<dbReference type="RefSeq" id="WP_252082882.1">
    <property type="nucleotide sequence ID" value="NZ_CP092418.1"/>
</dbReference>
<keyword evidence="2" id="KW-1185">Reference proteome</keyword>
<gene>
    <name evidence="1" type="ORF">MJO52_15625</name>
</gene>
<evidence type="ECO:0000313" key="2">
    <source>
        <dbReference type="Proteomes" id="UP001055658"/>
    </source>
</evidence>
<organism evidence="1 2">
    <name type="scientific">Microbulbifer variabilis</name>
    <dbReference type="NCBI Taxonomy" id="266805"/>
    <lineage>
        <taxon>Bacteria</taxon>
        <taxon>Pseudomonadati</taxon>
        <taxon>Pseudomonadota</taxon>
        <taxon>Gammaproteobacteria</taxon>
        <taxon>Cellvibrionales</taxon>
        <taxon>Microbulbiferaceae</taxon>
        <taxon>Microbulbifer</taxon>
    </lineage>
</organism>